<dbReference type="EMBL" id="LKET01000021">
    <property type="protein sequence ID" value="KPU45600.1"/>
    <property type="molecule type" value="Genomic_DNA"/>
</dbReference>
<dbReference type="InterPro" id="IPR029063">
    <property type="entry name" value="SAM-dependent_MTases_sf"/>
</dbReference>
<keyword evidence="3" id="KW-0238">DNA-binding</keyword>
<evidence type="ECO:0000313" key="7">
    <source>
        <dbReference type="Proteomes" id="UP000050326"/>
    </source>
</evidence>
<keyword evidence="7" id="KW-1185">Reference proteome</keyword>
<evidence type="ECO:0000256" key="3">
    <source>
        <dbReference type="ARBA" id="ARBA00023125"/>
    </source>
</evidence>
<dbReference type="InterPro" id="IPR047057">
    <property type="entry name" value="MerR_fam"/>
</dbReference>
<dbReference type="AlphaFoldDB" id="A0A0N8NTR9"/>
<dbReference type="STRING" id="36849.OXPF_08330"/>
<protein>
    <submittedName>
        <fullName evidence="6">HTH-type transcriptional regulator ZntR</fullName>
    </submittedName>
</protein>
<dbReference type="SMART" id="SM00422">
    <property type="entry name" value="HTH_MERR"/>
    <property type="match status" value="1"/>
</dbReference>
<dbReference type="PANTHER" id="PTHR30204">
    <property type="entry name" value="REDOX-CYCLING DRUG-SENSING TRANSCRIPTIONAL ACTIVATOR SOXR"/>
    <property type="match status" value="1"/>
</dbReference>
<proteinExistence type="predicted"/>
<dbReference type="GO" id="GO:0003677">
    <property type="term" value="F:DNA binding"/>
    <property type="evidence" value="ECO:0007669"/>
    <property type="project" value="UniProtKB-KW"/>
</dbReference>
<dbReference type="SUPFAM" id="SSF53335">
    <property type="entry name" value="S-adenosyl-L-methionine-dependent methyltransferases"/>
    <property type="match status" value="1"/>
</dbReference>
<dbReference type="InterPro" id="IPR009061">
    <property type="entry name" value="DNA-bd_dom_put_sf"/>
</dbReference>
<name>A0A0N8NTR9_9CLOT</name>
<keyword evidence="2" id="KW-0805">Transcription regulation</keyword>
<dbReference type="GO" id="GO:0003700">
    <property type="term" value="F:DNA-binding transcription factor activity"/>
    <property type="evidence" value="ECO:0007669"/>
    <property type="project" value="InterPro"/>
</dbReference>
<dbReference type="Pfam" id="PF13411">
    <property type="entry name" value="MerR_1"/>
    <property type="match status" value="1"/>
</dbReference>
<organism evidence="6 7">
    <name type="scientific">Oxobacter pfennigii</name>
    <dbReference type="NCBI Taxonomy" id="36849"/>
    <lineage>
        <taxon>Bacteria</taxon>
        <taxon>Bacillati</taxon>
        <taxon>Bacillota</taxon>
        <taxon>Clostridia</taxon>
        <taxon>Eubacteriales</taxon>
        <taxon>Clostridiaceae</taxon>
        <taxon>Oxobacter</taxon>
    </lineage>
</organism>
<reference evidence="6 7" key="1">
    <citation type="submission" date="2015-09" db="EMBL/GenBank/DDBJ databases">
        <title>Genome sequence of Oxobacter pfennigii DSM 3222.</title>
        <authorList>
            <person name="Poehlein A."/>
            <person name="Bengelsdorf F.R."/>
            <person name="Schiel-Bengelsdorf B."/>
            <person name="Duerre P."/>
            <person name="Daniel R."/>
        </authorList>
    </citation>
    <scope>NUCLEOTIDE SEQUENCE [LARGE SCALE GENOMIC DNA]</scope>
    <source>
        <strain evidence="6 7">DSM 3222</strain>
    </source>
</reference>
<dbReference type="SUPFAM" id="SSF46955">
    <property type="entry name" value="Putative DNA-binding domain"/>
    <property type="match status" value="1"/>
</dbReference>
<keyword evidence="1" id="KW-0678">Repressor</keyword>
<dbReference type="Gene3D" id="1.10.1660.10">
    <property type="match status" value="1"/>
</dbReference>
<evidence type="ECO:0000256" key="4">
    <source>
        <dbReference type="ARBA" id="ARBA00023163"/>
    </source>
</evidence>
<dbReference type="PROSITE" id="PS50937">
    <property type="entry name" value="HTH_MERR_2"/>
    <property type="match status" value="1"/>
</dbReference>
<accession>A0A0N8NTR9</accession>
<dbReference type="InterPro" id="IPR000551">
    <property type="entry name" value="MerR-type_HTH_dom"/>
</dbReference>
<dbReference type="RefSeq" id="WP_054873940.1">
    <property type="nucleotide sequence ID" value="NZ_LKET01000021.1"/>
</dbReference>
<keyword evidence="4" id="KW-0804">Transcription</keyword>
<evidence type="ECO:0000259" key="5">
    <source>
        <dbReference type="PROSITE" id="PS50937"/>
    </source>
</evidence>
<dbReference type="Gene3D" id="3.40.50.150">
    <property type="entry name" value="Vaccinia Virus protein VP39"/>
    <property type="match status" value="1"/>
</dbReference>
<evidence type="ECO:0000313" key="6">
    <source>
        <dbReference type="EMBL" id="KPU45600.1"/>
    </source>
</evidence>
<dbReference type="PANTHER" id="PTHR30204:SF69">
    <property type="entry name" value="MERR-FAMILY TRANSCRIPTIONAL REGULATOR"/>
    <property type="match status" value="1"/>
</dbReference>
<evidence type="ECO:0000256" key="2">
    <source>
        <dbReference type="ARBA" id="ARBA00023015"/>
    </source>
</evidence>
<feature type="domain" description="HTH merR-type" evidence="5">
    <location>
        <begin position="1"/>
        <end position="67"/>
    </location>
</feature>
<evidence type="ECO:0000256" key="1">
    <source>
        <dbReference type="ARBA" id="ARBA00022491"/>
    </source>
</evidence>
<comment type="caution">
    <text evidence="6">The sequence shown here is derived from an EMBL/GenBank/DDBJ whole genome shotgun (WGS) entry which is preliminary data.</text>
</comment>
<sequence>MRIGEFARKHGITQDTIRHYLEMGLLVTEKNGGHLRFTEDDSKDMEMIIELKQLDFSLAEIRKILGFQRLSGPKTYEYRNHYLSFLEDKNRQIAKELRKYTKMSSYLNNKIKAFKMDEAKTAKRLGFPMPSIGLLRCPDCNGPLNLSDGTIEKNMITAANVNCKCGYSAVIQNGIYVDEKAVRKRTINGKPMPSKKEYLEAASPNYINFLYKGISMIIDNIQKYEKEPGYIMELEACVGFFLMQYIKHLPKNSTYILIDYDKDRIIDLKRNLEVYHEHKNFIFLCCDYDRLPLANSCIDIMIDFWMTNSFARSNNQLIFDIVLPFLKEGGLLTGAFPFLNSKSKDFISIEPELKDYFNKDRMIGKLEASGIAEIDSTDIGPVFENNQYNLYIKDKELYQEIYKGQKRDVLASKSIDIRSKLKKTQAFKAACGRKTI</sequence>
<gene>
    <name evidence="6" type="primary">zntR</name>
    <name evidence="6" type="ORF">OXPF_08330</name>
</gene>
<dbReference type="Proteomes" id="UP000050326">
    <property type="component" value="Unassembled WGS sequence"/>
</dbReference>
<dbReference type="OrthoDB" id="1770985at2"/>